<dbReference type="GeneTree" id="ENSGT00390000001862"/>
<dbReference type="GO" id="GO:0140367">
    <property type="term" value="P:antibacterial innate immune response"/>
    <property type="evidence" value="ECO:0007669"/>
    <property type="project" value="Ensembl"/>
</dbReference>
<keyword evidence="1" id="KW-0732">Signal</keyword>
<dbReference type="GO" id="GO:0050829">
    <property type="term" value="P:defense response to Gram-negative bacterium"/>
    <property type="evidence" value="ECO:0007669"/>
    <property type="project" value="Ensembl"/>
</dbReference>
<evidence type="ECO:0000313" key="2">
    <source>
        <dbReference type="Ensembl" id="ENSUPAP00010030463.1"/>
    </source>
</evidence>
<dbReference type="Proteomes" id="UP000694417">
    <property type="component" value="Unplaced"/>
</dbReference>
<reference evidence="2" key="2">
    <citation type="submission" date="2025-09" db="UniProtKB">
        <authorList>
            <consortium name="Ensembl"/>
        </authorList>
    </citation>
    <scope>IDENTIFICATION</scope>
</reference>
<keyword evidence="3" id="KW-1185">Reference proteome</keyword>
<dbReference type="PANTHER" id="PTHR39413">
    <property type="entry name" value="BETA-DEFENSIN 136"/>
    <property type="match status" value="1"/>
</dbReference>
<dbReference type="AlphaFoldDB" id="A0A8D2INH5"/>
<dbReference type="Pfam" id="PF17333">
    <property type="entry name" value="DEFB136"/>
    <property type="match status" value="1"/>
</dbReference>
<protein>
    <submittedName>
        <fullName evidence="2">Defensin beta 136</fullName>
    </submittedName>
</protein>
<sequence length="73" mass="8133">MNLYLPTVFFFLVIPFPSGDCAFGNSGVEFRSCLALEGKCFFGCKIGWTWVAFCHNILSCCVKAKNFLPPQSI</sequence>
<evidence type="ECO:0000256" key="1">
    <source>
        <dbReference type="SAM" id="SignalP"/>
    </source>
</evidence>
<dbReference type="GO" id="GO:0050830">
    <property type="term" value="P:defense response to Gram-positive bacterium"/>
    <property type="evidence" value="ECO:0007669"/>
    <property type="project" value="Ensembl"/>
</dbReference>
<reference evidence="2" key="1">
    <citation type="submission" date="2025-08" db="UniProtKB">
        <authorList>
            <consortium name="Ensembl"/>
        </authorList>
    </citation>
    <scope>IDENTIFICATION</scope>
</reference>
<feature type="chain" id="PRO_5034328150" evidence="1">
    <location>
        <begin position="22"/>
        <end position="73"/>
    </location>
</feature>
<dbReference type="GO" id="GO:0061760">
    <property type="term" value="P:antifungal innate immune response"/>
    <property type="evidence" value="ECO:0007669"/>
    <property type="project" value="Ensembl"/>
</dbReference>
<gene>
    <name evidence="2" type="primary">DEFB136</name>
</gene>
<name>A0A8D2INH5_UROPR</name>
<evidence type="ECO:0000313" key="3">
    <source>
        <dbReference type="Proteomes" id="UP000694417"/>
    </source>
</evidence>
<feature type="signal peptide" evidence="1">
    <location>
        <begin position="1"/>
        <end position="21"/>
    </location>
</feature>
<dbReference type="GO" id="GO:0001530">
    <property type="term" value="F:lipopolysaccharide binding"/>
    <property type="evidence" value="ECO:0007669"/>
    <property type="project" value="Ensembl"/>
</dbReference>
<dbReference type="PANTHER" id="PTHR39413:SF1">
    <property type="entry name" value="DEFENSIN BETA 136"/>
    <property type="match status" value="1"/>
</dbReference>
<accession>A0A8D2INH5</accession>
<dbReference type="InterPro" id="IPR035307">
    <property type="entry name" value="DEFB136/42"/>
</dbReference>
<proteinExistence type="predicted"/>
<organism evidence="2 3">
    <name type="scientific">Urocitellus parryii</name>
    <name type="common">Arctic ground squirrel</name>
    <name type="synonym">Spermophilus parryii</name>
    <dbReference type="NCBI Taxonomy" id="9999"/>
    <lineage>
        <taxon>Eukaryota</taxon>
        <taxon>Metazoa</taxon>
        <taxon>Chordata</taxon>
        <taxon>Craniata</taxon>
        <taxon>Vertebrata</taxon>
        <taxon>Euteleostomi</taxon>
        <taxon>Mammalia</taxon>
        <taxon>Eutheria</taxon>
        <taxon>Euarchontoglires</taxon>
        <taxon>Glires</taxon>
        <taxon>Rodentia</taxon>
        <taxon>Sciuromorpha</taxon>
        <taxon>Sciuridae</taxon>
        <taxon>Xerinae</taxon>
        <taxon>Marmotini</taxon>
        <taxon>Urocitellus</taxon>
    </lineage>
</organism>
<dbReference type="Ensembl" id="ENSUPAT00010034606.1">
    <property type="protein sequence ID" value="ENSUPAP00010030463.1"/>
    <property type="gene ID" value="ENSUPAG00010023921.1"/>
</dbReference>